<dbReference type="RefSeq" id="YP_717737.1">
    <property type="nucleotide sequence ID" value="NC_008296.2"/>
</dbReference>
<keyword evidence="2" id="KW-1185">Reference proteome</keyword>
<evidence type="ECO:0000313" key="1">
    <source>
        <dbReference type="EMBL" id="ABA47039.1"/>
    </source>
</evidence>
<reference evidence="1 2" key="1">
    <citation type="journal article" date="2007" name="Environ. Microbiol.">
        <title>Genomic and structural analysis of Syn9, a cyanophage infecting marine Prochlorococcus and Synechococcus.</title>
        <authorList>
            <person name="Weigele P.R."/>
            <person name="Pope W.H."/>
            <person name="Pedulla M.L."/>
            <person name="Houtz J.M."/>
            <person name="Smith A.L."/>
            <person name="Conway J.F."/>
            <person name="King J."/>
            <person name="Hatfull G.F."/>
            <person name="Lawrence J.G."/>
            <person name="Hendrix R.W."/>
        </authorList>
    </citation>
    <scope>NUCLEOTIDE SEQUENCE</scope>
</reference>
<organismHost>
    <name type="scientific">Synechococcus</name>
    <dbReference type="NCBI Taxonomy" id="1129"/>
</organismHost>
<organism evidence="1 2">
    <name type="scientific">Synechococcus phage syn9</name>
    <dbReference type="NCBI Taxonomy" id="382359"/>
    <lineage>
        <taxon>Viruses</taxon>
        <taxon>Duplodnaviria</taxon>
        <taxon>Heunggongvirae</taxon>
        <taxon>Uroviricota</taxon>
        <taxon>Caudoviricetes</taxon>
        <taxon>Pantevenvirales</taxon>
        <taxon>Kyanoviridae</taxon>
        <taxon>Ormenosvirus</taxon>
        <taxon>Ormenosvirus syn9</taxon>
    </lineage>
</organism>
<name>Q0QZF8_BPSYS</name>
<dbReference type="KEGG" id="vg:4239164"/>
<sequence length="50" mass="5509">MSVDLTKDQIEIILDAVEDYAILVDDDLADKCGEILDILESKLLQTNGNS</sequence>
<dbReference type="EMBL" id="DQ149023">
    <property type="protein sequence ID" value="ABA47039.1"/>
    <property type="molecule type" value="Genomic_DNA"/>
</dbReference>
<evidence type="ECO:0000313" key="2">
    <source>
        <dbReference type="Proteomes" id="UP000000909"/>
    </source>
</evidence>
<protein>
    <submittedName>
        <fullName evidence="1">Gp70</fullName>
    </submittedName>
</protein>
<dbReference type="GeneID" id="4239164"/>
<accession>Q0QZF8</accession>
<proteinExistence type="predicted"/>
<dbReference type="Proteomes" id="UP000000909">
    <property type="component" value="Segment"/>
</dbReference>